<dbReference type="OrthoDB" id="429145at2759"/>
<comment type="catalytic activity">
    <reaction evidence="4">
        <text>hydrogencarbonate + H(+) = CO2 + H2O</text>
        <dbReference type="Rhea" id="RHEA:10748"/>
        <dbReference type="ChEBI" id="CHEBI:15377"/>
        <dbReference type="ChEBI" id="CHEBI:15378"/>
        <dbReference type="ChEBI" id="CHEBI:16526"/>
        <dbReference type="ChEBI" id="CHEBI:17544"/>
        <dbReference type="EC" id="4.2.1.1"/>
    </reaction>
</comment>
<sequence length="303" mass="35157">MVKCINFVQFLVFMVFIYGYFCQDFGYDGDEGPSEWGKRYKQCVGKHQSPIDIDIHNVQMVNLPKLRFDFFNKPLRNVRLTNTGHTVKMTIEEGPTPTINGGPLNGTYEFNHLHFHWGNNDTHGSENMLNHNSFPLELHVLFYNKYYGSLDEASKHTDGYLVLSFLYSTSTRSNKHYDLFESGLSKIVKINSTYKLNNFESLDKFTTARKDSYFTYEGSLTTPPCSEIVTWIEFRDTIPITHEQIEHFRQLNGPHGKLTHNYRPTQNLNDRIIRMNSSATLKTSSLLLGWLTICLPFLLNLIR</sequence>
<dbReference type="PANTHER" id="PTHR18952">
    <property type="entry name" value="CARBONIC ANHYDRASE"/>
    <property type="match status" value="1"/>
</dbReference>
<keyword evidence="7" id="KW-1185">Reference proteome</keyword>
<reference evidence="6" key="1">
    <citation type="submission" date="2021-12" db="EMBL/GenBank/DDBJ databases">
        <authorList>
            <person name="King R."/>
        </authorList>
    </citation>
    <scope>NUCLEOTIDE SEQUENCE</scope>
</reference>
<evidence type="ECO:0000313" key="6">
    <source>
        <dbReference type="EMBL" id="CAH0553875.1"/>
    </source>
</evidence>
<dbReference type="AlphaFoldDB" id="A0A9P0B2F3"/>
<dbReference type="EC" id="4.2.1.1" evidence="4"/>
<evidence type="ECO:0000259" key="5">
    <source>
        <dbReference type="PROSITE" id="PS51144"/>
    </source>
</evidence>
<dbReference type="PROSITE" id="PS51144">
    <property type="entry name" value="ALPHA_CA_2"/>
    <property type="match status" value="1"/>
</dbReference>
<dbReference type="EMBL" id="OV121134">
    <property type="protein sequence ID" value="CAH0553875.1"/>
    <property type="molecule type" value="Genomic_DNA"/>
</dbReference>
<feature type="domain" description="Alpha-carbonic anhydrase" evidence="5">
    <location>
        <begin position="23"/>
        <end position="277"/>
    </location>
</feature>
<keyword evidence="3 4" id="KW-0862">Zinc</keyword>
<dbReference type="Proteomes" id="UP001154078">
    <property type="component" value="Chromosome 3"/>
</dbReference>
<evidence type="ECO:0000256" key="1">
    <source>
        <dbReference type="ARBA" id="ARBA00010718"/>
    </source>
</evidence>
<dbReference type="GO" id="GO:0004089">
    <property type="term" value="F:carbonate dehydratase activity"/>
    <property type="evidence" value="ECO:0007669"/>
    <property type="project" value="UniProtKB-UniRule"/>
</dbReference>
<protein>
    <recommendedName>
        <fullName evidence="4">Carbonic anhydrase</fullName>
        <ecNumber evidence="4">4.2.1.1</ecNumber>
    </recommendedName>
</protein>
<dbReference type="Gene3D" id="3.10.200.10">
    <property type="entry name" value="Alpha carbonic anhydrase"/>
    <property type="match status" value="1"/>
</dbReference>
<dbReference type="Pfam" id="PF00194">
    <property type="entry name" value="Carb_anhydrase"/>
    <property type="match status" value="1"/>
</dbReference>
<dbReference type="GO" id="GO:0005737">
    <property type="term" value="C:cytoplasm"/>
    <property type="evidence" value="ECO:0007669"/>
    <property type="project" value="TreeGrafter"/>
</dbReference>
<dbReference type="InterPro" id="IPR001148">
    <property type="entry name" value="CA_dom"/>
</dbReference>
<name>A0A9P0B2F3_BRAAE</name>
<dbReference type="SMART" id="SM01057">
    <property type="entry name" value="Carb_anhydrase"/>
    <property type="match status" value="1"/>
</dbReference>
<proteinExistence type="inferred from homology"/>
<evidence type="ECO:0000256" key="4">
    <source>
        <dbReference type="RuleBase" id="RU367011"/>
    </source>
</evidence>
<dbReference type="InterPro" id="IPR018338">
    <property type="entry name" value="Carbonic_anhydrase_a-class_CS"/>
</dbReference>
<accession>A0A9P0B2F3</accession>
<comment type="similarity">
    <text evidence="1 4">Belongs to the alpha-carbonic anhydrase family.</text>
</comment>
<dbReference type="InterPro" id="IPR036398">
    <property type="entry name" value="CA_dom_sf"/>
</dbReference>
<comment type="function">
    <text evidence="4">Reversible hydration of carbon dioxide.</text>
</comment>
<dbReference type="PROSITE" id="PS00162">
    <property type="entry name" value="ALPHA_CA_1"/>
    <property type="match status" value="1"/>
</dbReference>
<evidence type="ECO:0000256" key="3">
    <source>
        <dbReference type="ARBA" id="ARBA00022833"/>
    </source>
</evidence>
<dbReference type="SUPFAM" id="SSF51069">
    <property type="entry name" value="Carbonic anhydrase"/>
    <property type="match status" value="1"/>
</dbReference>
<dbReference type="InterPro" id="IPR023561">
    <property type="entry name" value="Carbonic_anhydrase_a-class"/>
</dbReference>
<keyword evidence="4" id="KW-0456">Lyase</keyword>
<comment type="cofactor">
    <cofactor evidence="4">
        <name>Zn(2+)</name>
        <dbReference type="ChEBI" id="CHEBI:29105"/>
    </cofactor>
</comment>
<gene>
    <name evidence="6" type="ORF">MELIAE_LOCUS5767</name>
</gene>
<keyword evidence="2 4" id="KW-0479">Metal-binding</keyword>
<evidence type="ECO:0000256" key="2">
    <source>
        <dbReference type="ARBA" id="ARBA00022723"/>
    </source>
</evidence>
<dbReference type="CDD" id="cd00326">
    <property type="entry name" value="alpha_CA"/>
    <property type="match status" value="1"/>
</dbReference>
<organism evidence="6 7">
    <name type="scientific">Brassicogethes aeneus</name>
    <name type="common">Rape pollen beetle</name>
    <name type="synonym">Meligethes aeneus</name>
    <dbReference type="NCBI Taxonomy" id="1431903"/>
    <lineage>
        <taxon>Eukaryota</taxon>
        <taxon>Metazoa</taxon>
        <taxon>Ecdysozoa</taxon>
        <taxon>Arthropoda</taxon>
        <taxon>Hexapoda</taxon>
        <taxon>Insecta</taxon>
        <taxon>Pterygota</taxon>
        <taxon>Neoptera</taxon>
        <taxon>Endopterygota</taxon>
        <taxon>Coleoptera</taxon>
        <taxon>Polyphaga</taxon>
        <taxon>Cucujiformia</taxon>
        <taxon>Nitidulidae</taxon>
        <taxon>Meligethinae</taxon>
        <taxon>Brassicogethes</taxon>
    </lineage>
</organism>
<evidence type="ECO:0000313" key="7">
    <source>
        <dbReference type="Proteomes" id="UP001154078"/>
    </source>
</evidence>
<dbReference type="PANTHER" id="PTHR18952:SF124">
    <property type="entry name" value="CARBONIC ANHYDRASE 7"/>
    <property type="match status" value="1"/>
</dbReference>
<dbReference type="GO" id="GO:0008270">
    <property type="term" value="F:zinc ion binding"/>
    <property type="evidence" value="ECO:0007669"/>
    <property type="project" value="UniProtKB-UniRule"/>
</dbReference>